<name>A0A8T2WPT1_POPDE</name>
<dbReference type="EMBL" id="JACEGQ020000018">
    <property type="protein sequence ID" value="KAH8482534.1"/>
    <property type="molecule type" value="Genomic_DNA"/>
</dbReference>
<accession>A0A8T2WPT1</accession>
<sequence>MFFKEVFGNGKVRVREEKVNDGYIALVIMKVVVWVEGFVRIRWLFSMMTSMTKLESSMGENWFRRVGLMCSGLGFCGFRRQEVIMAVTRVEYGRVWSSFRMIEPQLRS</sequence>
<keyword evidence="1" id="KW-0812">Transmembrane</keyword>
<evidence type="ECO:0000313" key="3">
    <source>
        <dbReference type="Proteomes" id="UP000807159"/>
    </source>
</evidence>
<gene>
    <name evidence="2" type="ORF">H0E87_029834</name>
</gene>
<dbReference type="Proteomes" id="UP000807159">
    <property type="component" value="Chromosome 18"/>
</dbReference>
<comment type="caution">
    <text evidence="2">The sequence shown here is derived from an EMBL/GenBank/DDBJ whole genome shotgun (WGS) entry which is preliminary data.</text>
</comment>
<feature type="transmembrane region" description="Helical" evidence="1">
    <location>
        <begin position="23"/>
        <end position="45"/>
    </location>
</feature>
<organism evidence="2 3">
    <name type="scientific">Populus deltoides</name>
    <name type="common">Eastern poplar</name>
    <name type="synonym">Eastern cottonwood</name>
    <dbReference type="NCBI Taxonomy" id="3696"/>
    <lineage>
        <taxon>Eukaryota</taxon>
        <taxon>Viridiplantae</taxon>
        <taxon>Streptophyta</taxon>
        <taxon>Embryophyta</taxon>
        <taxon>Tracheophyta</taxon>
        <taxon>Spermatophyta</taxon>
        <taxon>Magnoliopsida</taxon>
        <taxon>eudicotyledons</taxon>
        <taxon>Gunneridae</taxon>
        <taxon>Pentapetalae</taxon>
        <taxon>rosids</taxon>
        <taxon>fabids</taxon>
        <taxon>Malpighiales</taxon>
        <taxon>Salicaceae</taxon>
        <taxon>Saliceae</taxon>
        <taxon>Populus</taxon>
    </lineage>
</organism>
<proteinExistence type="predicted"/>
<keyword evidence="1" id="KW-0472">Membrane</keyword>
<reference evidence="2" key="1">
    <citation type="journal article" date="2021" name="J. Hered.">
        <title>Genome Assembly of Salicaceae Populus deltoides (Eastern Cottonwood) I-69 Based on Nanopore Sequencing and Hi-C Technologies.</title>
        <authorList>
            <person name="Bai S."/>
            <person name="Wu H."/>
            <person name="Zhang J."/>
            <person name="Pan Z."/>
            <person name="Zhao W."/>
            <person name="Li Z."/>
            <person name="Tong C."/>
        </authorList>
    </citation>
    <scope>NUCLEOTIDE SEQUENCE</scope>
    <source>
        <tissue evidence="2">Leaf</tissue>
    </source>
</reference>
<evidence type="ECO:0000313" key="2">
    <source>
        <dbReference type="EMBL" id="KAH8482534.1"/>
    </source>
</evidence>
<evidence type="ECO:0008006" key="4">
    <source>
        <dbReference type="Google" id="ProtNLM"/>
    </source>
</evidence>
<keyword evidence="3" id="KW-1185">Reference proteome</keyword>
<keyword evidence="1" id="KW-1133">Transmembrane helix</keyword>
<evidence type="ECO:0000256" key="1">
    <source>
        <dbReference type="SAM" id="Phobius"/>
    </source>
</evidence>
<protein>
    <recommendedName>
        <fullName evidence="4">Transmembrane protein</fullName>
    </recommendedName>
</protein>
<dbReference type="AlphaFoldDB" id="A0A8T2WPT1"/>